<keyword evidence="4" id="KW-1185">Reference proteome</keyword>
<protein>
    <submittedName>
        <fullName evidence="3">Uncharacterized protein</fullName>
    </submittedName>
</protein>
<evidence type="ECO:0000256" key="2">
    <source>
        <dbReference type="SAM" id="Phobius"/>
    </source>
</evidence>
<evidence type="ECO:0000256" key="1">
    <source>
        <dbReference type="SAM" id="Coils"/>
    </source>
</evidence>
<dbReference type="RefSeq" id="WP_113633781.1">
    <property type="nucleotide sequence ID" value="NZ_QNUX01000002.1"/>
</dbReference>
<proteinExistence type="predicted"/>
<sequence length="443" mass="51181">METQSVLKIKTLRDQIKGKLTSFDPVQFYNTKFGNENEYNGKSIYLGLDAILVDISYFVKSHNIFIQASTLDERNEIANDLDSILSYIQIPQSLFQYIDSLKVKLRKYNLRTNIARWELFQEANKGLLEQRDEFHQALKFINEIKEKATNSNTSVSEKLEAITKKFEDLEKKIEEVDEVKIEIVTNSENLKTINTGLLKVKDEADENLEGIVESYNEVKSNEKVINSFAQKVQERDNRLGELQQLTEENKQKLNDYDIERAKILEDAKKLIESAKTALNYKTAEGISESFQTQLKDARKWYFSVLWILGASIFIITAILLGIWVAFDKTNDLHLIIGRIALIPLPIIAAVFCANQYVKQKNLIEDYAYKMVLAKSIVGFSEQLKKDPSDDKGEYIHYMKVALEEIHKDPLRKRDQKLVENKIENFSIKEILEVAERMVKIGKS</sequence>
<keyword evidence="1" id="KW-0175">Coiled coil</keyword>
<feature type="coiled-coil region" evidence="1">
    <location>
        <begin position="152"/>
        <end position="179"/>
    </location>
</feature>
<dbReference type="Proteomes" id="UP000253676">
    <property type="component" value="Unassembled WGS sequence"/>
</dbReference>
<accession>A0A366B2S6</accession>
<dbReference type="OrthoDB" id="1121003at2"/>
<dbReference type="AlphaFoldDB" id="A0A366B2S6"/>
<keyword evidence="2" id="KW-0812">Transmembrane</keyword>
<reference evidence="3 4" key="1">
    <citation type="submission" date="2018-07" db="EMBL/GenBank/DDBJ databases">
        <title>Complete genome sequence of Flavobacterium psychrolimnae LMG 22018.</title>
        <authorList>
            <person name="Kim D.-U."/>
        </authorList>
    </citation>
    <scope>NUCLEOTIDE SEQUENCE [LARGE SCALE GENOMIC DNA]</scope>
    <source>
        <strain evidence="3 4">LMG 22018</strain>
    </source>
</reference>
<organism evidence="3 4">
    <name type="scientific">Flavobacterium psychrolimnae</name>
    <dbReference type="NCBI Taxonomy" id="249351"/>
    <lineage>
        <taxon>Bacteria</taxon>
        <taxon>Pseudomonadati</taxon>
        <taxon>Bacteroidota</taxon>
        <taxon>Flavobacteriia</taxon>
        <taxon>Flavobacteriales</taxon>
        <taxon>Flavobacteriaceae</taxon>
        <taxon>Flavobacterium</taxon>
    </lineage>
</organism>
<evidence type="ECO:0000313" key="3">
    <source>
        <dbReference type="EMBL" id="RBN51402.1"/>
    </source>
</evidence>
<feature type="transmembrane region" description="Helical" evidence="2">
    <location>
        <begin position="300"/>
        <end position="326"/>
    </location>
</feature>
<keyword evidence="2" id="KW-1133">Transmembrane helix</keyword>
<dbReference type="EMBL" id="QNUX01000002">
    <property type="protein sequence ID" value="RBN51402.1"/>
    <property type="molecule type" value="Genomic_DNA"/>
</dbReference>
<evidence type="ECO:0000313" key="4">
    <source>
        <dbReference type="Proteomes" id="UP000253676"/>
    </source>
</evidence>
<feature type="transmembrane region" description="Helical" evidence="2">
    <location>
        <begin position="332"/>
        <end position="353"/>
    </location>
</feature>
<gene>
    <name evidence="3" type="ORF">DR980_02985</name>
</gene>
<name>A0A366B2S6_9FLAO</name>
<comment type="caution">
    <text evidence="3">The sequence shown here is derived from an EMBL/GenBank/DDBJ whole genome shotgun (WGS) entry which is preliminary data.</text>
</comment>
<keyword evidence="2" id="KW-0472">Membrane</keyword>